<protein>
    <submittedName>
        <fullName evidence="1">Uncharacterized protein</fullName>
    </submittedName>
</protein>
<sequence>MDNSTSDGGRRFIHNKIWNCTLLREYASDCAFVSLDVEGKFTAPNGSVRQVGLVYLPEMPKTPIAADLLRGQRPSSLKDNFRSEACVIDIQTEEGQKDPKSWQCVWAILKTHNPYCDRRGRHSMDLVIQHAAF</sequence>
<evidence type="ECO:0000313" key="1">
    <source>
        <dbReference type="EMBL" id="KAK8060019.1"/>
    </source>
</evidence>
<gene>
    <name evidence="1" type="ORF">PG996_009949</name>
</gene>
<comment type="caution">
    <text evidence="1">The sequence shown here is derived from an EMBL/GenBank/DDBJ whole genome shotgun (WGS) entry which is preliminary data.</text>
</comment>
<evidence type="ECO:0000313" key="2">
    <source>
        <dbReference type="Proteomes" id="UP001446871"/>
    </source>
</evidence>
<dbReference type="Proteomes" id="UP001446871">
    <property type="component" value="Unassembled WGS sequence"/>
</dbReference>
<reference evidence="1 2" key="1">
    <citation type="submission" date="2023-01" db="EMBL/GenBank/DDBJ databases">
        <title>Analysis of 21 Apiospora genomes using comparative genomics revels a genus with tremendous synthesis potential of carbohydrate active enzymes and secondary metabolites.</title>
        <authorList>
            <person name="Sorensen T."/>
        </authorList>
    </citation>
    <scope>NUCLEOTIDE SEQUENCE [LARGE SCALE GENOMIC DNA]</scope>
    <source>
        <strain evidence="1 2">CBS 83171</strain>
    </source>
</reference>
<keyword evidence="2" id="KW-1185">Reference proteome</keyword>
<name>A0ABR1UQ95_9PEZI</name>
<organism evidence="1 2">
    <name type="scientific">Apiospora saccharicola</name>
    <dbReference type="NCBI Taxonomy" id="335842"/>
    <lineage>
        <taxon>Eukaryota</taxon>
        <taxon>Fungi</taxon>
        <taxon>Dikarya</taxon>
        <taxon>Ascomycota</taxon>
        <taxon>Pezizomycotina</taxon>
        <taxon>Sordariomycetes</taxon>
        <taxon>Xylariomycetidae</taxon>
        <taxon>Amphisphaeriales</taxon>
        <taxon>Apiosporaceae</taxon>
        <taxon>Apiospora</taxon>
    </lineage>
</organism>
<dbReference type="EMBL" id="JAQQWM010000006">
    <property type="protein sequence ID" value="KAK8060019.1"/>
    <property type="molecule type" value="Genomic_DNA"/>
</dbReference>
<accession>A0ABR1UQ95</accession>
<proteinExistence type="predicted"/>